<evidence type="ECO:0000256" key="11">
    <source>
        <dbReference type="ARBA" id="ARBA00022989"/>
    </source>
</evidence>
<dbReference type="SUPFAM" id="SSF90123">
    <property type="entry name" value="ABC transporter transmembrane region"/>
    <property type="match status" value="2"/>
</dbReference>
<keyword evidence="14" id="KW-0175">Coiled coil</keyword>
<feature type="transmembrane region" description="Helical" evidence="15">
    <location>
        <begin position="70"/>
        <end position="93"/>
    </location>
</feature>
<dbReference type="FunFam" id="3.40.50.300:FF:000450">
    <property type="entry name" value="ABC transporter C family member 2"/>
    <property type="match status" value="1"/>
</dbReference>
<feature type="transmembrane region" description="Helical" evidence="15">
    <location>
        <begin position="958"/>
        <end position="980"/>
    </location>
</feature>
<gene>
    <name evidence="18" type="ORF">g3187</name>
</gene>
<dbReference type="CDD" id="cd18595">
    <property type="entry name" value="ABC_6TM_MRP1_2_3_6_D1_like"/>
    <property type="match status" value="1"/>
</dbReference>
<keyword evidence="8" id="KW-0547">Nucleotide-binding</keyword>
<feature type="transmembrane region" description="Helical" evidence="15">
    <location>
        <begin position="587"/>
        <end position="610"/>
    </location>
</feature>
<evidence type="ECO:0000256" key="12">
    <source>
        <dbReference type="ARBA" id="ARBA00023136"/>
    </source>
</evidence>
<dbReference type="Pfam" id="PF24357">
    <property type="entry name" value="TMD0_ABC"/>
    <property type="match status" value="1"/>
</dbReference>
<keyword evidence="6 15" id="KW-0812">Transmembrane</keyword>
<keyword evidence="10" id="KW-1278">Translocase</keyword>
<dbReference type="InterPro" id="IPR003593">
    <property type="entry name" value="AAA+_ATPase"/>
</dbReference>
<dbReference type="GO" id="GO:0000329">
    <property type="term" value="C:fungal-type vacuole membrane"/>
    <property type="evidence" value="ECO:0007669"/>
    <property type="project" value="UniProtKB-ARBA"/>
</dbReference>
<keyword evidence="4" id="KW-0597">Phosphoprotein</keyword>
<dbReference type="SMART" id="SM00382">
    <property type="entry name" value="AAA"/>
    <property type="match status" value="2"/>
</dbReference>
<feature type="transmembrane region" description="Helical" evidence="15">
    <location>
        <begin position="1190"/>
        <end position="1210"/>
    </location>
</feature>
<keyword evidence="3" id="KW-0813">Transport</keyword>
<feature type="transmembrane region" description="Helical" evidence="15">
    <location>
        <begin position="1000"/>
        <end position="1022"/>
    </location>
</feature>
<dbReference type="InterPro" id="IPR003439">
    <property type="entry name" value="ABC_transporter-like_ATP-bd"/>
</dbReference>
<dbReference type="InterPro" id="IPR036640">
    <property type="entry name" value="ABC1_TM_sf"/>
</dbReference>
<dbReference type="GO" id="GO:0016887">
    <property type="term" value="F:ATP hydrolysis activity"/>
    <property type="evidence" value="ECO:0007669"/>
    <property type="project" value="InterPro"/>
</dbReference>
<accession>A0A5P8N964</accession>
<evidence type="ECO:0000313" key="18">
    <source>
        <dbReference type="EMBL" id="QFR37211.1"/>
    </source>
</evidence>
<keyword evidence="12 15" id="KW-0472">Membrane</keyword>
<evidence type="ECO:0000256" key="8">
    <source>
        <dbReference type="ARBA" id="ARBA00022741"/>
    </source>
</evidence>
<reference evidence="18" key="1">
    <citation type="journal article" date="2019" name="Front. Microbiol.">
        <title>An Overview of Genes From Cyberlindnera americana, a Symbiont Yeast Isolated From the Gut of the Bark Beetle Dendroctonus rhizophagus (Curculionidae: Scolytinae), Involved in the Detoxification Process Using Genome and Transcriptome Data.</title>
        <authorList>
            <person name="Soto-Robles L.V."/>
            <person name="Torres-Banda V."/>
            <person name="Rivera-Orduna F.N."/>
            <person name="Curiel-Quesada E."/>
            <person name="Hidalgo-Lara M.E."/>
            <person name="Zuniga G."/>
        </authorList>
    </citation>
    <scope>NUCLEOTIDE SEQUENCE</scope>
    <source>
        <strain evidence="18">ChDrAdgY46</strain>
    </source>
</reference>
<keyword evidence="5" id="KW-0926">Vacuole</keyword>
<feature type="transmembrane region" description="Helical" evidence="15">
    <location>
        <begin position="214"/>
        <end position="233"/>
    </location>
</feature>
<comment type="subcellular location">
    <subcellularLocation>
        <location evidence="1">Vacuole membrane</location>
        <topology evidence="1">Multi-pass membrane protein</topology>
    </subcellularLocation>
</comment>
<keyword evidence="9" id="KW-0067">ATP-binding</keyword>
<keyword evidence="11 15" id="KW-1133">Transmembrane helix</keyword>
<dbReference type="FunFam" id="1.20.1560.10:FF:000020">
    <property type="entry name" value="ABC metal ion transporter"/>
    <property type="match status" value="1"/>
</dbReference>
<protein>
    <submittedName>
        <fullName evidence="18">ABC transporter</fullName>
    </submittedName>
</protein>
<sequence>MSFQLSQSTLGKVREALWDSMPVHPEDLPVNALSALGAASSNGSVVEPIFNATCDSLCHNKEGWGPISPVYADFTLCFNNGVFFTLANSYLFVSGIFQLKKISADKDAIAYRKNWIYYARLILTFFQLILSASTAFDVYRSSIDGDYLTVDFIQPVIQSVALVIGFHLQHLDYRYNKITSSTLLCYWLMATVFGFSKLLNLIWRHEDSSDHDYFILSTFTAINALFTLLVTWLPTKPKTYHPVEKENPFDYSDFFSRLTFSWMTPLMKQGYETFLTEDDLPELPKEFKSGSISAKFDKHWNKRLASSSSPSLGWSLIDTFGSRILLSALFKAIQDIMQFSQPQMLRFLIKFVDRYNSDDPEPLAKGVMLVISMFSISLIQTGVLHQYFWNIFNVGMNIKSSLTATIYKKSLKLSNEARSEKATGDIVNLMSVDTQRIQDLANMGAILWSGPFQIILCLYSLHGLLGNSMWVGVVIMIILIPFNSVVMRYMKTLHKQQMKNKDERTRVIGEILNNIKSLKLYGWEKPYKEKLNYVRNEKELKNLRKMSKVQAYMSFQFNIAPFLVSCSTFAVFLWIENRPLTTDLVFPALTLFNLLSFPLAVIPMSISSFVEAQVSLGRLTSFLTAEELQPDAVTHATKALKKGDASVEVKNGTFLWQRKPEYKVALQNVNFSANKGELTCIVGRVGSGKSALIQSILGDLNRIEGSVTIHGNVAYVGQVPWIMNGSVKENILFGHKYDAEFYDKTVKACALTVDFAILKDGDQTLVGEKGISLSGGQKARISLARAVYARADVYLMDDPLAAVDEHVGKHLTDHVLSPTGLLGSKAKILATNKISVLSIADHITLMQDGAITQQGTYDEVMSVKDSVLNQLISEYGSKKAEVQEVKEEEINIDDLVSEENSTDIEFDSRSLRRASVSTLKSIRFGDDEAKEANKEHREQGKVKWNIYLDYAKACNPKYVVVFLVFIFIPQLLQVLSSVWLKYWSEVNTRYGYNPNAVFYLGTYFGLGLLASFAILVQSIILWQYCSIEGSTVLHSNMVNSVLRAPMQFFETTPIGRILNRFSNDINKVDEVLARTFSGFLVNVCKVTFTILVICYSTWEFTLMVIPLLFVYMMYQQYYMRTSRELRRLDSVTRSPIYAHFQETLSGTSTIRGFSQQKRFEHINESRVDNNMSAYFPSVNANRWLAVRLEFLGSLIIAGAAGMAIVTLRYGSITSGLVGLSVSYSLQITQSLNWIVRMTVEVETNIVAVERIKEYSELTPEAAEIVEPRPSASWPEKGEIVFKDYSTRYREGLDLVLQKVNLKINPKEKIGIVGRTGAGKSSLTLALYRIIEAVEGEILIDGIATNTIGLEDLRHKLSIIPQDSQVFEGTVRENIDPTNQFTDDEIWKALELSHLKEHVLAMSDSDEGLDVKLSEGGSNLSVGQRQLMCLARALLIKSTILVLDEATAAVDVETDEIVQDTIREAFKDRTILTIAHRLNTIMDSDRIIVLDKGSVKEFDTPENLLKNKEGIFYSLVNASKESGVVDE</sequence>
<dbReference type="Gene3D" id="1.20.1560.10">
    <property type="entry name" value="ABC transporter type 1, transmembrane domain"/>
    <property type="match status" value="2"/>
</dbReference>
<dbReference type="Pfam" id="PF00005">
    <property type="entry name" value="ABC_tran"/>
    <property type="match status" value="2"/>
</dbReference>
<dbReference type="SUPFAM" id="SSF52540">
    <property type="entry name" value="P-loop containing nucleoside triphosphate hydrolases"/>
    <property type="match status" value="2"/>
</dbReference>
<evidence type="ECO:0000259" key="17">
    <source>
        <dbReference type="PROSITE" id="PS50929"/>
    </source>
</evidence>
<comment type="similarity">
    <text evidence="2">Belongs to the ABC transporter superfamily. ABCC family. Conjugate transporter (TC 3.A.1.208) subfamily.</text>
</comment>
<dbReference type="Gene3D" id="3.40.50.300">
    <property type="entry name" value="P-loop containing nucleotide triphosphate hydrolases"/>
    <property type="match status" value="2"/>
</dbReference>
<organism evidence="18">
    <name type="scientific">Cyberlindnera americana</name>
    <dbReference type="NCBI Taxonomy" id="36016"/>
    <lineage>
        <taxon>Eukaryota</taxon>
        <taxon>Fungi</taxon>
        <taxon>Dikarya</taxon>
        <taxon>Ascomycota</taxon>
        <taxon>Saccharomycotina</taxon>
        <taxon>Saccharomycetes</taxon>
        <taxon>Phaffomycetales</taxon>
        <taxon>Phaffomycetaceae</taxon>
        <taxon>Cyberlindnera</taxon>
    </lineage>
</organism>
<feature type="transmembrane region" description="Helical" evidence="15">
    <location>
        <begin position="551"/>
        <end position="575"/>
    </location>
</feature>
<feature type="transmembrane region" description="Helical" evidence="15">
    <location>
        <begin position="440"/>
        <end position="462"/>
    </location>
</feature>
<keyword evidence="7" id="KW-0677">Repeat</keyword>
<dbReference type="PANTHER" id="PTHR24223">
    <property type="entry name" value="ATP-BINDING CASSETTE SUB-FAMILY C"/>
    <property type="match status" value="1"/>
</dbReference>
<feature type="domain" description="ABC transporter" evidence="16">
    <location>
        <begin position="647"/>
        <end position="873"/>
    </location>
</feature>
<evidence type="ECO:0000256" key="15">
    <source>
        <dbReference type="SAM" id="Phobius"/>
    </source>
</evidence>
<dbReference type="InterPro" id="IPR056227">
    <property type="entry name" value="TMD0_ABC"/>
</dbReference>
<evidence type="ECO:0000256" key="3">
    <source>
        <dbReference type="ARBA" id="ARBA00022448"/>
    </source>
</evidence>
<evidence type="ECO:0000256" key="5">
    <source>
        <dbReference type="ARBA" id="ARBA00022554"/>
    </source>
</evidence>
<evidence type="ECO:0000256" key="4">
    <source>
        <dbReference type="ARBA" id="ARBA00022553"/>
    </source>
</evidence>
<dbReference type="FunFam" id="3.40.50.300:FF:000565">
    <property type="entry name" value="ABC bile acid transporter"/>
    <property type="match status" value="1"/>
</dbReference>
<dbReference type="InterPro" id="IPR017871">
    <property type="entry name" value="ABC_transporter-like_CS"/>
</dbReference>
<feature type="transmembrane region" description="Helical" evidence="15">
    <location>
        <begin position="1100"/>
        <end position="1118"/>
    </location>
</feature>
<dbReference type="GO" id="GO:0042144">
    <property type="term" value="P:vacuole fusion, non-autophagic"/>
    <property type="evidence" value="ECO:0007669"/>
    <property type="project" value="UniProtKB-ARBA"/>
</dbReference>
<evidence type="ECO:0000256" key="10">
    <source>
        <dbReference type="ARBA" id="ARBA00022967"/>
    </source>
</evidence>
<dbReference type="InterPro" id="IPR027417">
    <property type="entry name" value="P-loop_NTPase"/>
</dbReference>
<dbReference type="GO" id="GO:0042592">
    <property type="term" value="P:homeostatic process"/>
    <property type="evidence" value="ECO:0007669"/>
    <property type="project" value="UniProtKB-ARBA"/>
</dbReference>
<dbReference type="PROSITE" id="PS50893">
    <property type="entry name" value="ABC_TRANSPORTER_2"/>
    <property type="match status" value="2"/>
</dbReference>
<feature type="transmembrane region" description="Helical" evidence="15">
    <location>
        <begin position="468"/>
        <end position="490"/>
    </location>
</feature>
<evidence type="ECO:0000256" key="1">
    <source>
        <dbReference type="ARBA" id="ARBA00004128"/>
    </source>
</evidence>
<evidence type="ECO:0000256" key="2">
    <source>
        <dbReference type="ARBA" id="ARBA00009726"/>
    </source>
</evidence>
<dbReference type="CDD" id="cd03244">
    <property type="entry name" value="ABCC_MRP_domain2"/>
    <property type="match status" value="1"/>
</dbReference>
<evidence type="ECO:0000256" key="7">
    <source>
        <dbReference type="ARBA" id="ARBA00022737"/>
    </source>
</evidence>
<dbReference type="PROSITE" id="PS00211">
    <property type="entry name" value="ABC_TRANSPORTER_1"/>
    <property type="match status" value="2"/>
</dbReference>
<evidence type="ECO:0000256" key="13">
    <source>
        <dbReference type="ARBA" id="ARBA00053425"/>
    </source>
</evidence>
<dbReference type="Pfam" id="PF00664">
    <property type="entry name" value="ABC_membrane"/>
    <property type="match status" value="2"/>
</dbReference>
<feature type="domain" description="ABC transmembrane type-1" evidence="17">
    <location>
        <begin position="970"/>
        <end position="1243"/>
    </location>
</feature>
<feature type="coiled-coil region" evidence="14">
    <location>
        <begin position="868"/>
        <end position="898"/>
    </location>
</feature>
<dbReference type="PANTHER" id="PTHR24223:SF443">
    <property type="entry name" value="MULTIDRUG-RESISTANCE LIKE PROTEIN 1, ISOFORM I"/>
    <property type="match status" value="1"/>
</dbReference>
<feature type="transmembrane region" description="Helical" evidence="15">
    <location>
        <begin position="1071"/>
        <end position="1094"/>
    </location>
</feature>
<evidence type="ECO:0000259" key="16">
    <source>
        <dbReference type="PROSITE" id="PS50893"/>
    </source>
</evidence>
<name>A0A5P8N964_9ASCO</name>
<proteinExistence type="inferred from homology"/>
<feature type="domain" description="ABC transporter" evidence="16">
    <location>
        <begin position="1279"/>
        <end position="1516"/>
    </location>
</feature>
<dbReference type="GO" id="GO:0005524">
    <property type="term" value="F:ATP binding"/>
    <property type="evidence" value="ECO:0007669"/>
    <property type="project" value="UniProtKB-KW"/>
</dbReference>
<dbReference type="FunFam" id="1.20.1560.10:FF:000001">
    <property type="entry name" value="ATP-binding cassette subfamily C member 1"/>
    <property type="match status" value="1"/>
</dbReference>
<evidence type="ECO:0000256" key="6">
    <source>
        <dbReference type="ARBA" id="ARBA00022692"/>
    </source>
</evidence>
<dbReference type="CDD" id="cd03250">
    <property type="entry name" value="ABCC_MRP_domain1"/>
    <property type="match status" value="1"/>
</dbReference>
<feature type="transmembrane region" description="Helical" evidence="15">
    <location>
        <begin position="152"/>
        <end position="171"/>
    </location>
</feature>
<feature type="transmembrane region" description="Helical" evidence="15">
    <location>
        <begin position="114"/>
        <end position="132"/>
    </location>
</feature>
<dbReference type="InterPro" id="IPR011527">
    <property type="entry name" value="ABC1_TM_dom"/>
</dbReference>
<dbReference type="GO" id="GO:0140359">
    <property type="term" value="F:ABC-type transporter activity"/>
    <property type="evidence" value="ECO:0007669"/>
    <property type="project" value="InterPro"/>
</dbReference>
<dbReference type="PROSITE" id="PS50929">
    <property type="entry name" value="ABC_TM1F"/>
    <property type="match status" value="2"/>
</dbReference>
<dbReference type="EMBL" id="MK890706">
    <property type="protein sequence ID" value="QFR37211.1"/>
    <property type="molecule type" value="Genomic_DNA"/>
</dbReference>
<comment type="function">
    <text evidence="13">Cooperates for the ATP-dependent vacuolar transport of bilirubin and glutathione conjugates.</text>
</comment>
<evidence type="ECO:0000256" key="14">
    <source>
        <dbReference type="SAM" id="Coils"/>
    </source>
</evidence>
<feature type="transmembrane region" description="Helical" evidence="15">
    <location>
        <begin position="183"/>
        <end position="202"/>
    </location>
</feature>
<evidence type="ECO:0000256" key="9">
    <source>
        <dbReference type="ARBA" id="ARBA00022840"/>
    </source>
</evidence>
<dbReference type="InterPro" id="IPR050173">
    <property type="entry name" value="ABC_transporter_C-like"/>
</dbReference>
<dbReference type="CDD" id="cd18603">
    <property type="entry name" value="ABC_6TM_MRP1_2_3_6_D2_like"/>
    <property type="match status" value="1"/>
</dbReference>
<feature type="domain" description="ABC transmembrane type-1" evidence="17">
    <location>
        <begin position="325"/>
        <end position="611"/>
    </location>
</feature>